<comment type="caution">
    <text evidence="1">The sequence shown here is derived from an EMBL/GenBank/DDBJ whole genome shotgun (WGS) entry which is preliminary data.</text>
</comment>
<sequence>MMIRKSQKFYLKEKKRLPRVLAEAEYHTGLNITQVEKIMHARKLSDSSPGIGLIWGTKGTFGAGGRLFARPKCSSMAAKPSSPILARRSA</sequence>
<keyword evidence="2" id="KW-1185">Reference proteome</keyword>
<name>A0AAD6KW96_9ROSI</name>
<dbReference type="Proteomes" id="UP001162972">
    <property type="component" value="Chromosome 10"/>
</dbReference>
<reference evidence="1 2" key="1">
    <citation type="journal article" date="2023" name="Int. J. Mol. Sci.">
        <title>De Novo Assembly and Annotation of 11 Diverse Shrub Willow (Salix) Genomes Reveals Novel Gene Organization in Sex-Linked Regions.</title>
        <authorList>
            <person name="Hyden B."/>
            <person name="Feng K."/>
            <person name="Yates T.B."/>
            <person name="Jawdy S."/>
            <person name="Cereghino C."/>
            <person name="Smart L.B."/>
            <person name="Muchero W."/>
        </authorList>
    </citation>
    <scope>NUCLEOTIDE SEQUENCE [LARGE SCALE GENOMIC DNA]</scope>
    <source>
        <tissue evidence="1">Shoot tip</tissue>
    </source>
</reference>
<gene>
    <name evidence="1" type="ORF">OIU84_018396</name>
</gene>
<evidence type="ECO:0000313" key="1">
    <source>
        <dbReference type="EMBL" id="KAJ6430881.1"/>
    </source>
</evidence>
<protein>
    <submittedName>
        <fullName evidence="1">Uncharacterized protein</fullName>
    </submittedName>
</protein>
<proteinExistence type="predicted"/>
<organism evidence="1 2">
    <name type="scientific">Salix udensis</name>
    <dbReference type="NCBI Taxonomy" id="889485"/>
    <lineage>
        <taxon>Eukaryota</taxon>
        <taxon>Viridiplantae</taxon>
        <taxon>Streptophyta</taxon>
        <taxon>Embryophyta</taxon>
        <taxon>Tracheophyta</taxon>
        <taxon>Spermatophyta</taxon>
        <taxon>Magnoliopsida</taxon>
        <taxon>eudicotyledons</taxon>
        <taxon>Gunneridae</taxon>
        <taxon>Pentapetalae</taxon>
        <taxon>rosids</taxon>
        <taxon>fabids</taxon>
        <taxon>Malpighiales</taxon>
        <taxon>Salicaceae</taxon>
        <taxon>Saliceae</taxon>
        <taxon>Salix</taxon>
    </lineage>
</organism>
<accession>A0AAD6KW96</accession>
<dbReference type="EMBL" id="JAPFFJ010000003">
    <property type="protein sequence ID" value="KAJ6430881.1"/>
    <property type="molecule type" value="Genomic_DNA"/>
</dbReference>
<dbReference type="AlphaFoldDB" id="A0AAD6KW96"/>
<evidence type="ECO:0000313" key="2">
    <source>
        <dbReference type="Proteomes" id="UP001162972"/>
    </source>
</evidence>